<dbReference type="AlphaFoldDB" id="A0A2A9FCL6"/>
<protein>
    <submittedName>
        <fullName evidence="3">Uncharacterized protein</fullName>
    </submittedName>
</protein>
<feature type="compositionally biased region" description="Basic and acidic residues" evidence="1">
    <location>
        <begin position="407"/>
        <end position="440"/>
    </location>
</feature>
<keyword evidence="2" id="KW-0472">Membrane</keyword>
<feature type="transmembrane region" description="Helical" evidence="2">
    <location>
        <begin position="55"/>
        <end position="78"/>
    </location>
</feature>
<evidence type="ECO:0000256" key="2">
    <source>
        <dbReference type="SAM" id="Phobius"/>
    </source>
</evidence>
<evidence type="ECO:0000313" key="3">
    <source>
        <dbReference type="EMBL" id="PFG48302.1"/>
    </source>
</evidence>
<feature type="compositionally biased region" description="Basic residues" evidence="1">
    <location>
        <begin position="441"/>
        <end position="453"/>
    </location>
</feature>
<keyword evidence="2" id="KW-1133">Transmembrane helix</keyword>
<feature type="region of interest" description="Disordered" evidence="1">
    <location>
        <begin position="396"/>
        <end position="466"/>
    </location>
</feature>
<proteinExistence type="predicted"/>
<keyword evidence="4" id="KW-1185">Reference proteome</keyword>
<evidence type="ECO:0000313" key="4">
    <source>
        <dbReference type="Proteomes" id="UP000243542"/>
    </source>
</evidence>
<sequence length="466" mass="49866">MLHNNVNTTGTISAAPAGPGSCTGSPLTRLICDPGQTVTGFMAWVSHTLWSLLQAWWPLLVVAAALALVAGAVLVRVVRARRAREMAGARFFEITPPHRLPAEGAVPLWRLLAATLAERPSRTRVALELWADDVGGRIRAGLWVPGGAPARAIARAVTQAWPGCGLAETAPPELPRGAVGATELVPREGPWAPLVDHQHRPERGPVAVEDEPLRAVLESLADIAAKSLFASVQVVVSPARGTGRRGRGAAGRRGLGGWVGRGLRVLLRGLLNSVEGALSSSSRSSSAGSRGASSRTAAEPDPVVVARQRAAEAKRKAGPHLRATVRLVVAGTRKAGPARRATRELAGVLAALATDEHVTARLRVRRAVGKVDCYEHGRGLIASTRELAALWHLPHEPGSHGLPHPEVPQRKADRALPRLDDYRHRDDRRRDDRRRDDRHGARPPRRPGRHPGHERRDGSGGERDAA</sequence>
<feature type="compositionally biased region" description="Low complexity" evidence="1">
    <location>
        <begin position="278"/>
        <end position="295"/>
    </location>
</feature>
<feature type="region of interest" description="Disordered" evidence="1">
    <location>
        <begin position="278"/>
        <end position="302"/>
    </location>
</feature>
<dbReference type="Proteomes" id="UP000243542">
    <property type="component" value="Unassembled WGS sequence"/>
</dbReference>
<reference evidence="3 4" key="1">
    <citation type="submission" date="2017-10" db="EMBL/GenBank/DDBJ databases">
        <title>Sequencing the genomes of 1000 actinobacteria strains.</title>
        <authorList>
            <person name="Klenk H.-P."/>
        </authorList>
    </citation>
    <scope>NUCLEOTIDE SEQUENCE [LARGE SCALE GENOMIC DNA]</scope>
    <source>
        <strain evidence="3 4">DSM 46092</strain>
    </source>
</reference>
<organism evidence="3 4">
    <name type="scientific">Amycolatopsis sulphurea</name>
    <dbReference type="NCBI Taxonomy" id="76022"/>
    <lineage>
        <taxon>Bacteria</taxon>
        <taxon>Bacillati</taxon>
        <taxon>Actinomycetota</taxon>
        <taxon>Actinomycetes</taxon>
        <taxon>Pseudonocardiales</taxon>
        <taxon>Pseudonocardiaceae</taxon>
        <taxon>Amycolatopsis</taxon>
    </lineage>
</organism>
<comment type="caution">
    <text evidence="3">The sequence shown here is derived from an EMBL/GenBank/DDBJ whole genome shotgun (WGS) entry which is preliminary data.</text>
</comment>
<gene>
    <name evidence="3" type="ORF">ATK36_3383</name>
</gene>
<dbReference type="EMBL" id="PDJK01000002">
    <property type="protein sequence ID" value="PFG48302.1"/>
    <property type="molecule type" value="Genomic_DNA"/>
</dbReference>
<accession>A0A2A9FCL6</accession>
<feature type="compositionally biased region" description="Basic and acidic residues" evidence="1">
    <location>
        <begin position="454"/>
        <end position="466"/>
    </location>
</feature>
<evidence type="ECO:0000256" key="1">
    <source>
        <dbReference type="SAM" id="MobiDB-lite"/>
    </source>
</evidence>
<feature type="region of interest" description="Disordered" evidence="1">
    <location>
        <begin position="1"/>
        <end position="21"/>
    </location>
</feature>
<name>A0A2A9FCL6_9PSEU</name>
<feature type="compositionally biased region" description="Polar residues" evidence="1">
    <location>
        <begin position="1"/>
        <end position="12"/>
    </location>
</feature>
<keyword evidence="2" id="KW-0812">Transmembrane</keyword>